<reference evidence="2 3" key="2">
    <citation type="submission" date="2020-08" db="EMBL/GenBank/DDBJ databases">
        <title>The Agave Microbiome: Exploring the role of microbial communities in plant adaptations to desert environments.</title>
        <authorList>
            <person name="Partida-Martinez L.P."/>
        </authorList>
    </citation>
    <scope>NUCLEOTIDE SEQUENCE [LARGE SCALE GENOMIC DNA]</scope>
    <source>
        <strain evidence="2 3">AS2.3</strain>
    </source>
</reference>
<keyword evidence="1" id="KW-0812">Transmembrane</keyword>
<name>A0A7Y9FT66_9SPHN</name>
<reference evidence="2 3" key="1">
    <citation type="submission" date="2020-07" db="EMBL/GenBank/DDBJ databases">
        <authorList>
            <person name="Partida-Martinez L."/>
            <person name="Huntemann M."/>
            <person name="Clum A."/>
            <person name="Wang J."/>
            <person name="Palaniappan K."/>
            <person name="Ritter S."/>
            <person name="Chen I.-M."/>
            <person name="Stamatis D."/>
            <person name="Reddy T."/>
            <person name="O'Malley R."/>
            <person name="Daum C."/>
            <person name="Shapiro N."/>
            <person name="Ivanova N."/>
            <person name="Kyrpides N."/>
            <person name="Woyke T."/>
        </authorList>
    </citation>
    <scope>NUCLEOTIDE SEQUENCE [LARGE SCALE GENOMIC DNA]</scope>
    <source>
        <strain evidence="2 3">AS2.3</strain>
    </source>
</reference>
<proteinExistence type="predicted"/>
<dbReference type="RefSeq" id="WP_179510209.1">
    <property type="nucleotide sequence ID" value="NZ_JACCBY010000007.1"/>
</dbReference>
<organism evidence="2 3">
    <name type="scientific">Sphingomonas melonis</name>
    <dbReference type="NCBI Taxonomy" id="152682"/>
    <lineage>
        <taxon>Bacteria</taxon>
        <taxon>Pseudomonadati</taxon>
        <taxon>Pseudomonadota</taxon>
        <taxon>Alphaproteobacteria</taxon>
        <taxon>Sphingomonadales</taxon>
        <taxon>Sphingomonadaceae</taxon>
        <taxon>Sphingomonas</taxon>
    </lineage>
</organism>
<dbReference type="EMBL" id="JACCBY010000007">
    <property type="protein sequence ID" value="NYD91801.1"/>
    <property type="molecule type" value="Genomic_DNA"/>
</dbReference>
<accession>A0A7Y9FT66</accession>
<feature type="transmembrane region" description="Helical" evidence="1">
    <location>
        <begin position="16"/>
        <end position="36"/>
    </location>
</feature>
<keyword evidence="1" id="KW-0472">Membrane</keyword>
<protein>
    <submittedName>
        <fullName evidence="2">Uncharacterized protein</fullName>
    </submittedName>
</protein>
<keyword evidence="1" id="KW-1133">Transmembrane helix</keyword>
<keyword evidence="3" id="KW-1185">Reference proteome</keyword>
<dbReference type="Proteomes" id="UP000517753">
    <property type="component" value="Unassembled WGS sequence"/>
</dbReference>
<sequence length="46" mass="5170">MIKRTKPSEKVRPGPIAYGAIALLVIACLIAFGGMYEGWFRFLLDR</sequence>
<dbReference type="AlphaFoldDB" id="A0A7Y9FT66"/>
<evidence type="ECO:0000313" key="2">
    <source>
        <dbReference type="EMBL" id="NYD91801.1"/>
    </source>
</evidence>
<evidence type="ECO:0000256" key="1">
    <source>
        <dbReference type="SAM" id="Phobius"/>
    </source>
</evidence>
<evidence type="ECO:0000313" key="3">
    <source>
        <dbReference type="Proteomes" id="UP000517753"/>
    </source>
</evidence>
<gene>
    <name evidence="2" type="ORF">HD841_003620</name>
</gene>
<dbReference type="PROSITE" id="PS51257">
    <property type="entry name" value="PROKAR_LIPOPROTEIN"/>
    <property type="match status" value="1"/>
</dbReference>
<comment type="caution">
    <text evidence="2">The sequence shown here is derived from an EMBL/GenBank/DDBJ whole genome shotgun (WGS) entry which is preliminary data.</text>
</comment>